<dbReference type="Pfam" id="PF00583">
    <property type="entry name" value="Acetyltransf_1"/>
    <property type="match status" value="1"/>
</dbReference>
<dbReference type="FunFam" id="3.40.630.30:FF:000064">
    <property type="entry name" value="GNAT family acetyltransferase"/>
    <property type="match status" value="1"/>
</dbReference>
<dbReference type="RefSeq" id="WP_072603479.1">
    <property type="nucleotide sequence ID" value="NZ_CP018171.1"/>
</dbReference>
<feature type="domain" description="N-acetyltransferase" evidence="4">
    <location>
        <begin position="5"/>
        <end position="157"/>
    </location>
</feature>
<dbReference type="Proteomes" id="UP000182840">
    <property type="component" value="Chromosome"/>
</dbReference>
<organism evidence="5 6">
    <name type="scientific">Aquibium oceanicum</name>
    <dbReference type="NCBI Taxonomy" id="1670800"/>
    <lineage>
        <taxon>Bacteria</taxon>
        <taxon>Pseudomonadati</taxon>
        <taxon>Pseudomonadota</taxon>
        <taxon>Alphaproteobacteria</taxon>
        <taxon>Hyphomicrobiales</taxon>
        <taxon>Phyllobacteriaceae</taxon>
        <taxon>Aquibium</taxon>
    </lineage>
</organism>
<keyword evidence="2" id="KW-0808">Transferase</keyword>
<evidence type="ECO:0000256" key="1">
    <source>
        <dbReference type="ARBA" id="ARBA00008694"/>
    </source>
</evidence>
<evidence type="ECO:0000259" key="4">
    <source>
        <dbReference type="PROSITE" id="PS51186"/>
    </source>
</evidence>
<dbReference type="PANTHER" id="PTHR10545:SF29">
    <property type="entry name" value="GH14572P-RELATED"/>
    <property type="match status" value="1"/>
</dbReference>
<evidence type="ECO:0000256" key="2">
    <source>
        <dbReference type="ARBA" id="ARBA00022679"/>
    </source>
</evidence>
<dbReference type="STRING" id="1670800.BSQ44_09765"/>
<comment type="similarity">
    <text evidence="1">Belongs to the acetyltransferase family.</text>
</comment>
<evidence type="ECO:0000313" key="6">
    <source>
        <dbReference type="Proteomes" id="UP000182840"/>
    </source>
</evidence>
<proteinExistence type="inferred from homology"/>
<protein>
    <recommendedName>
        <fullName evidence="4">N-acetyltransferase domain-containing protein</fullName>
    </recommendedName>
</protein>
<dbReference type="Gene3D" id="3.40.630.30">
    <property type="match status" value="1"/>
</dbReference>
<keyword evidence="6" id="KW-1185">Reference proteome</keyword>
<dbReference type="OrthoDB" id="9805924at2"/>
<dbReference type="InterPro" id="IPR000182">
    <property type="entry name" value="GNAT_dom"/>
</dbReference>
<gene>
    <name evidence="5" type="ORF">BSQ44_09765</name>
</gene>
<dbReference type="KEGG" id="meso:BSQ44_09765"/>
<evidence type="ECO:0000256" key="3">
    <source>
        <dbReference type="ARBA" id="ARBA00023315"/>
    </source>
</evidence>
<dbReference type="InterPro" id="IPR051016">
    <property type="entry name" value="Diverse_Substrate_AcTransf"/>
</dbReference>
<name>A0A1L3SQH5_9HYPH</name>
<dbReference type="PANTHER" id="PTHR10545">
    <property type="entry name" value="DIAMINE N-ACETYLTRANSFERASE"/>
    <property type="match status" value="1"/>
</dbReference>
<dbReference type="SUPFAM" id="SSF55729">
    <property type="entry name" value="Acyl-CoA N-acyltransferases (Nat)"/>
    <property type="match status" value="1"/>
</dbReference>
<dbReference type="AlphaFoldDB" id="A0A1L3SQH5"/>
<accession>A0A1L3SQH5</accession>
<sequence length="166" mass="17875">MDPAVTIRIATVEDADAIHRAVLGIAETMDEVHRVASTPEDLARHGFGERPAFEALIAEANGEMAGVCVFFPSFSTYRGQPGAYVLDLFVDRQWRRRGVAAGLLQRVAAITRARGGAYVRLSVDAENGAAQEFYVSLGIEHASEERIHAVYGDAFAALADAGDRLA</sequence>
<dbReference type="CDD" id="cd04301">
    <property type="entry name" value="NAT_SF"/>
    <property type="match status" value="1"/>
</dbReference>
<reference evidence="6" key="1">
    <citation type="submission" date="2016-11" db="EMBL/GenBank/DDBJ databases">
        <title>Mesorhizobium oceanicum sp. nov., isolated from deep seawater in South China Sea.</title>
        <authorList>
            <person name="Fu G.-Y."/>
        </authorList>
    </citation>
    <scope>NUCLEOTIDE SEQUENCE [LARGE SCALE GENOMIC DNA]</scope>
    <source>
        <strain evidence="6">B7</strain>
    </source>
</reference>
<dbReference type="GO" id="GO:0008080">
    <property type="term" value="F:N-acetyltransferase activity"/>
    <property type="evidence" value="ECO:0007669"/>
    <property type="project" value="UniProtKB-ARBA"/>
</dbReference>
<keyword evidence="3" id="KW-0012">Acyltransferase</keyword>
<dbReference type="InterPro" id="IPR016181">
    <property type="entry name" value="Acyl_CoA_acyltransferase"/>
</dbReference>
<dbReference type="PROSITE" id="PS51186">
    <property type="entry name" value="GNAT"/>
    <property type="match status" value="1"/>
</dbReference>
<dbReference type="EMBL" id="CP018171">
    <property type="protein sequence ID" value="APH71621.1"/>
    <property type="molecule type" value="Genomic_DNA"/>
</dbReference>
<evidence type="ECO:0000313" key="5">
    <source>
        <dbReference type="EMBL" id="APH71621.1"/>
    </source>
</evidence>